<dbReference type="FunFam" id="2.60.260.20:FF:000008">
    <property type="entry name" value="Curved DNA-binding protein"/>
    <property type="match status" value="1"/>
</dbReference>
<dbReference type="Gene3D" id="2.60.260.20">
    <property type="entry name" value="Urease metallochaperone UreE, N-terminal domain"/>
    <property type="match status" value="2"/>
</dbReference>
<dbReference type="Pfam" id="PF00226">
    <property type="entry name" value="DnaJ"/>
    <property type="match status" value="1"/>
</dbReference>
<keyword evidence="1" id="KW-0963">Cytoplasm</keyword>
<evidence type="ECO:0000313" key="6">
    <source>
        <dbReference type="EMBL" id="VAX32690.1"/>
    </source>
</evidence>
<dbReference type="AlphaFoldDB" id="A0A3B1DCU7"/>
<proteinExistence type="predicted"/>
<dbReference type="InterPro" id="IPR002939">
    <property type="entry name" value="DnaJ_C"/>
</dbReference>
<dbReference type="GO" id="GO:0005737">
    <property type="term" value="C:cytoplasm"/>
    <property type="evidence" value="ECO:0007669"/>
    <property type="project" value="TreeGrafter"/>
</dbReference>
<dbReference type="PANTHER" id="PTHR43096:SF52">
    <property type="entry name" value="DNAJ HOMOLOG 1, MITOCHONDRIAL-RELATED"/>
    <property type="match status" value="1"/>
</dbReference>
<dbReference type="SUPFAM" id="SSF49493">
    <property type="entry name" value="HSP40/DnaJ peptide-binding domain"/>
    <property type="match status" value="2"/>
</dbReference>
<dbReference type="InterPro" id="IPR008971">
    <property type="entry name" value="HSP40/DnaJ_pept-bd"/>
</dbReference>
<protein>
    <submittedName>
        <fullName evidence="6">DnaJ-class molecular chaperone CbpA</fullName>
    </submittedName>
</protein>
<dbReference type="InterPro" id="IPR018253">
    <property type="entry name" value="DnaJ_domain_CS"/>
</dbReference>
<dbReference type="InterPro" id="IPR001623">
    <property type="entry name" value="DnaJ_domain"/>
</dbReference>
<feature type="domain" description="J" evidence="5">
    <location>
        <begin position="5"/>
        <end position="69"/>
    </location>
</feature>
<sequence>MQYRDYYEIMGVKRDAPPDEIKKAYRKLARLYHPDISKEKNAEKRFKEAGEAYEVLKDPKKRSAYDRLGANWKNGQEFHPPPNWGGGSGFGGGGFSPGGGADFSEFFESLFGGSGGPQHPQTRKSPTRGEDRTVNLVINLEDAYHETTQTILLRSPAKNQKGHAKKEEQRLKVKIPKGIRETQRIRLSGKGDAGTLNAPPGDLYLKIAFKKNLLYRAKEKDVFLDLPIAPWELMLGTTITIPTPEGEVQIKIPENSKSGQKLRLKGRGIPGKPDGDFFVVLTLVLPPAKDDGSKALYKKMAQDFAFNPRLNFGA</sequence>
<dbReference type="EMBL" id="UOGF01000094">
    <property type="protein sequence ID" value="VAX32690.1"/>
    <property type="molecule type" value="Genomic_DNA"/>
</dbReference>
<dbReference type="PANTHER" id="PTHR43096">
    <property type="entry name" value="DNAJ HOMOLOG 1, MITOCHONDRIAL-RELATED"/>
    <property type="match status" value="1"/>
</dbReference>
<organism evidence="6">
    <name type="scientific">hydrothermal vent metagenome</name>
    <dbReference type="NCBI Taxonomy" id="652676"/>
    <lineage>
        <taxon>unclassified sequences</taxon>
        <taxon>metagenomes</taxon>
        <taxon>ecological metagenomes</taxon>
    </lineage>
</organism>
<dbReference type="PROSITE" id="PS00636">
    <property type="entry name" value="DNAJ_1"/>
    <property type="match status" value="1"/>
</dbReference>
<name>A0A3B1DCU7_9ZZZZ</name>
<feature type="compositionally biased region" description="Gly residues" evidence="4">
    <location>
        <begin position="84"/>
        <end position="101"/>
    </location>
</feature>
<dbReference type="CDD" id="cd10747">
    <property type="entry name" value="DnaJ_C"/>
    <property type="match status" value="1"/>
</dbReference>
<dbReference type="Pfam" id="PF01556">
    <property type="entry name" value="DnaJ_C"/>
    <property type="match status" value="1"/>
</dbReference>
<feature type="region of interest" description="Disordered" evidence="4">
    <location>
        <begin position="73"/>
        <end position="131"/>
    </location>
</feature>
<dbReference type="InterPro" id="IPR036869">
    <property type="entry name" value="J_dom_sf"/>
</dbReference>
<dbReference type="SMART" id="SM00271">
    <property type="entry name" value="DnaJ"/>
    <property type="match status" value="1"/>
</dbReference>
<dbReference type="Gene3D" id="1.10.287.110">
    <property type="entry name" value="DnaJ domain"/>
    <property type="match status" value="1"/>
</dbReference>
<dbReference type="SUPFAM" id="SSF46565">
    <property type="entry name" value="Chaperone J-domain"/>
    <property type="match status" value="1"/>
</dbReference>
<dbReference type="GO" id="GO:0051082">
    <property type="term" value="F:unfolded protein binding"/>
    <property type="evidence" value="ECO:0007669"/>
    <property type="project" value="InterPro"/>
</dbReference>
<evidence type="ECO:0000259" key="5">
    <source>
        <dbReference type="PROSITE" id="PS50076"/>
    </source>
</evidence>
<keyword evidence="3" id="KW-0143">Chaperone</keyword>
<dbReference type="GO" id="GO:0042026">
    <property type="term" value="P:protein refolding"/>
    <property type="evidence" value="ECO:0007669"/>
    <property type="project" value="TreeGrafter"/>
</dbReference>
<gene>
    <name evidence="6" type="ORF">MNBD_NITROSPIRAE01-1151</name>
</gene>
<dbReference type="GO" id="GO:0003677">
    <property type="term" value="F:DNA binding"/>
    <property type="evidence" value="ECO:0007669"/>
    <property type="project" value="UniProtKB-KW"/>
</dbReference>
<evidence type="ECO:0000256" key="3">
    <source>
        <dbReference type="ARBA" id="ARBA00023186"/>
    </source>
</evidence>
<evidence type="ECO:0000256" key="2">
    <source>
        <dbReference type="ARBA" id="ARBA00023125"/>
    </source>
</evidence>
<keyword evidence="2" id="KW-0238">DNA-binding</keyword>
<accession>A0A3B1DCU7</accession>
<dbReference type="CDD" id="cd06257">
    <property type="entry name" value="DnaJ"/>
    <property type="match status" value="1"/>
</dbReference>
<reference evidence="6" key="1">
    <citation type="submission" date="2018-06" db="EMBL/GenBank/DDBJ databases">
        <authorList>
            <person name="Zhirakovskaya E."/>
        </authorList>
    </citation>
    <scope>NUCLEOTIDE SEQUENCE</scope>
</reference>
<dbReference type="PRINTS" id="PR00625">
    <property type="entry name" value="JDOMAIN"/>
</dbReference>
<dbReference type="PROSITE" id="PS50076">
    <property type="entry name" value="DNAJ_2"/>
    <property type="match status" value="1"/>
</dbReference>
<evidence type="ECO:0000256" key="4">
    <source>
        <dbReference type="SAM" id="MobiDB-lite"/>
    </source>
</evidence>
<evidence type="ECO:0000256" key="1">
    <source>
        <dbReference type="ARBA" id="ARBA00022490"/>
    </source>
</evidence>